<evidence type="ECO:0000256" key="3">
    <source>
        <dbReference type="ARBA" id="ARBA00022553"/>
    </source>
</evidence>
<dbReference type="Pfam" id="PF00069">
    <property type="entry name" value="Pkinase"/>
    <property type="match status" value="1"/>
</dbReference>
<dbReference type="GO" id="GO:0004674">
    <property type="term" value="F:protein serine/threonine kinase activity"/>
    <property type="evidence" value="ECO:0000318"/>
    <property type="project" value="GO_Central"/>
</dbReference>
<reference evidence="14 15" key="1">
    <citation type="journal article" date="2014" name="Nat. Commun.">
        <title>Klebsormidium flaccidum genome reveals primary factors for plant terrestrial adaptation.</title>
        <authorList>
            <person name="Hori K."/>
            <person name="Maruyama F."/>
            <person name="Fujisawa T."/>
            <person name="Togashi T."/>
            <person name="Yamamoto N."/>
            <person name="Seo M."/>
            <person name="Sato S."/>
            <person name="Yamada T."/>
            <person name="Mori H."/>
            <person name="Tajima N."/>
            <person name="Moriyama T."/>
            <person name="Ikeuchi M."/>
            <person name="Watanabe M."/>
            <person name="Wada H."/>
            <person name="Kobayashi K."/>
            <person name="Saito M."/>
            <person name="Masuda T."/>
            <person name="Sasaki-Sekimoto Y."/>
            <person name="Mashiguchi K."/>
            <person name="Awai K."/>
            <person name="Shimojima M."/>
            <person name="Masuda S."/>
            <person name="Iwai M."/>
            <person name="Nobusawa T."/>
            <person name="Narise T."/>
            <person name="Kondo S."/>
            <person name="Saito H."/>
            <person name="Sato R."/>
            <person name="Murakawa M."/>
            <person name="Ihara Y."/>
            <person name="Oshima-Yamada Y."/>
            <person name="Ohtaka K."/>
            <person name="Satoh M."/>
            <person name="Sonobe K."/>
            <person name="Ishii M."/>
            <person name="Ohtani R."/>
            <person name="Kanamori-Sato M."/>
            <person name="Honoki R."/>
            <person name="Miyazaki D."/>
            <person name="Mochizuki H."/>
            <person name="Umetsu J."/>
            <person name="Higashi K."/>
            <person name="Shibata D."/>
            <person name="Kamiya Y."/>
            <person name="Sato N."/>
            <person name="Nakamura Y."/>
            <person name="Tabata S."/>
            <person name="Ida S."/>
            <person name="Kurokawa K."/>
            <person name="Ohta H."/>
        </authorList>
    </citation>
    <scope>NUCLEOTIDE SEQUENCE [LARGE SCALE GENOMIC DNA]</scope>
    <source>
        <strain evidence="14 15">NIES-2285</strain>
    </source>
</reference>
<dbReference type="GO" id="GO:0003774">
    <property type="term" value="F:cytoskeletal motor activity"/>
    <property type="evidence" value="ECO:0007669"/>
    <property type="project" value="InterPro"/>
</dbReference>
<keyword evidence="3" id="KW-0597">Phosphoprotein</keyword>
<dbReference type="OrthoDB" id="63267at2759"/>
<keyword evidence="5 10" id="KW-0547">Nucleotide-binding</keyword>
<dbReference type="SMART" id="SM00220">
    <property type="entry name" value="S_TKc"/>
    <property type="match status" value="1"/>
</dbReference>
<dbReference type="InterPro" id="IPR045270">
    <property type="entry name" value="STKc_AGC"/>
</dbReference>
<feature type="domain" description="TH1" evidence="13">
    <location>
        <begin position="1"/>
        <end position="169"/>
    </location>
</feature>
<dbReference type="EC" id="2.7.11.1" evidence="1"/>
<protein>
    <recommendedName>
        <fullName evidence="1">non-specific serine/threonine protein kinase</fullName>
        <ecNumber evidence="1">2.7.11.1</ecNumber>
    </recommendedName>
</protein>
<dbReference type="OMA" id="CVIYDMM"/>
<feature type="domain" description="AGC-kinase C-terminal" evidence="12">
    <location>
        <begin position="444"/>
        <end position="528"/>
    </location>
</feature>
<dbReference type="GO" id="GO:0016459">
    <property type="term" value="C:myosin complex"/>
    <property type="evidence" value="ECO:0007669"/>
    <property type="project" value="InterPro"/>
</dbReference>
<evidence type="ECO:0000259" key="11">
    <source>
        <dbReference type="PROSITE" id="PS50011"/>
    </source>
</evidence>
<dbReference type="InterPro" id="IPR000961">
    <property type="entry name" value="AGC-kinase_C"/>
</dbReference>
<dbReference type="PROSITE" id="PS50011">
    <property type="entry name" value="PROTEIN_KINASE_DOM"/>
    <property type="match status" value="1"/>
</dbReference>
<dbReference type="AlphaFoldDB" id="A0A1Y1HQ37"/>
<dbReference type="Pfam" id="PF06017">
    <property type="entry name" value="Myosin_TH1"/>
    <property type="match status" value="1"/>
</dbReference>
<keyword evidence="15" id="KW-1185">Reference proteome</keyword>
<evidence type="ECO:0000256" key="8">
    <source>
        <dbReference type="ARBA" id="ARBA00047899"/>
    </source>
</evidence>
<dbReference type="Pfam" id="PF00433">
    <property type="entry name" value="Pkinase_C"/>
    <property type="match status" value="1"/>
</dbReference>
<dbReference type="SUPFAM" id="SSF56112">
    <property type="entry name" value="Protein kinase-like (PK-like)"/>
    <property type="match status" value="1"/>
</dbReference>
<name>A0A1Y1HQ37_KLENI</name>
<evidence type="ECO:0000256" key="1">
    <source>
        <dbReference type="ARBA" id="ARBA00012513"/>
    </source>
</evidence>
<dbReference type="InterPro" id="IPR011009">
    <property type="entry name" value="Kinase-like_dom_sf"/>
</dbReference>
<dbReference type="FunFam" id="1.10.510.10:FF:000008">
    <property type="entry name" value="Non-specific serine/threonine protein kinase"/>
    <property type="match status" value="1"/>
</dbReference>
<feature type="binding site" evidence="10">
    <location>
        <position position="215"/>
    </location>
    <ligand>
        <name>ATP</name>
        <dbReference type="ChEBI" id="CHEBI:30616"/>
    </ligand>
</feature>
<dbReference type="PROSITE" id="PS00108">
    <property type="entry name" value="PROTEIN_KINASE_ST"/>
    <property type="match status" value="1"/>
</dbReference>
<dbReference type="SUPFAM" id="SSF50729">
    <property type="entry name" value="PH domain-like"/>
    <property type="match status" value="1"/>
</dbReference>
<evidence type="ECO:0000256" key="2">
    <source>
        <dbReference type="ARBA" id="ARBA00022527"/>
    </source>
</evidence>
<dbReference type="Proteomes" id="UP000054558">
    <property type="component" value="Unassembled WGS sequence"/>
</dbReference>
<dbReference type="InterPro" id="IPR017892">
    <property type="entry name" value="Pkinase_C"/>
</dbReference>
<dbReference type="STRING" id="105231.A0A1Y1HQ37"/>
<dbReference type="PANTHER" id="PTHR24351">
    <property type="entry name" value="RIBOSOMAL PROTEIN S6 KINASE"/>
    <property type="match status" value="1"/>
</dbReference>
<accession>A0A1Y1HQ37</accession>
<evidence type="ECO:0000256" key="5">
    <source>
        <dbReference type="ARBA" id="ARBA00022741"/>
    </source>
</evidence>
<dbReference type="GO" id="GO:0005737">
    <property type="term" value="C:cytoplasm"/>
    <property type="evidence" value="ECO:0000318"/>
    <property type="project" value="GO_Central"/>
</dbReference>
<evidence type="ECO:0000313" key="15">
    <source>
        <dbReference type="Proteomes" id="UP000054558"/>
    </source>
</evidence>
<dbReference type="FunFam" id="3.30.200.20:FF:000048">
    <property type="entry name" value="Non-specific serine/threonine protein kinase"/>
    <property type="match status" value="1"/>
</dbReference>
<gene>
    <name evidence="14" type="ORF">KFL_000480340</name>
</gene>
<dbReference type="InterPro" id="IPR000719">
    <property type="entry name" value="Prot_kinase_dom"/>
</dbReference>
<dbReference type="SMART" id="SM00133">
    <property type="entry name" value="S_TK_X"/>
    <property type="match status" value="1"/>
</dbReference>
<dbReference type="GO" id="GO:0005524">
    <property type="term" value="F:ATP binding"/>
    <property type="evidence" value="ECO:0007669"/>
    <property type="project" value="UniProtKB-UniRule"/>
</dbReference>
<comment type="catalytic activity">
    <reaction evidence="9">
        <text>L-seryl-[protein] + ATP = O-phospho-L-seryl-[protein] + ADP + H(+)</text>
        <dbReference type="Rhea" id="RHEA:17989"/>
        <dbReference type="Rhea" id="RHEA-COMP:9863"/>
        <dbReference type="Rhea" id="RHEA-COMP:11604"/>
        <dbReference type="ChEBI" id="CHEBI:15378"/>
        <dbReference type="ChEBI" id="CHEBI:29999"/>
        <dbReference type="ChEBI" id="CHEBI:30616"/>
        <dbReference type="ChEBI" id="CHEBI:83421"/>
        <dbReference type="ChEBI" id="CHEBI:456216"/>
        <dbReference type="EC" id="2.7.11.1"/>
    </reaction>
</comment>
<dbReference type="Gene3D" id="3.30.200.20">
    <property type="entry name" value="Phosphorylase Kinase, domain 1"/>
    <property type="match status" value="1"/>
</dbReference>
<dbReference type="CDD" id="cd05123">
    <property type="entry name" value="STKc_AGC"/>
    <property type="match status" value="1"/>
</dbReference>
<organism evidence="14 15">
    <name type="scientific">Klebsormidium nitens</name>
    <name type="common">Green alga</name>
    <name type="synonym">Ulothrix nitens</name>
    <dbReference type="NCBI Taxonomy" id="105231"/>
    <lineage>
        <taxon>Eukaryota</taxon>
        <taxon>Viridiplantae</taxon>
        <taxon>Streptophyta</taxon>
        <taxon>Klebsormidiophyceae</taxon>
        <taxon>Klebsormidiales</taxon>
        <taxon>Klebsormidiaceae</taxon>
        <taxon>Klebsormidium</taxon>
    </lineage>
</organism>
<keyword evidence="7 10" id="KW-0067">ATP-binding</keyword>
<comment type="catalytic activity">
    <reaction evidence="8">
        <text>L-threonyl-[protein] + ATP = O-phospho-L-threonyl-[protein] + ADP + H(+)</text>
        <dbReference type="Rhea" id="RHEA:46608"/>
        <dbReference type="Rhea" id="RHEA-COMP:11060"/>
        <dbReference type="Rhea" id="RHEA-COMP:11605"/>
        <dbReference type="ChEBI" id="CHEBI:15378"/>
        <dbReference type="ChEBI" id="CHEBI:30013"/>
        <dbReference type="ChEBI" id="CHEBI:30616"/>
        <dbReference type="ChEBI" id="CHEBI:61977"/>
        <dbReference type="ChEBI" id="CHEBI:456216"/>
        <dbReference type="EC" id="2.7.11.1"/>
    </reaction>
</comment>
<feature type="domain" description="Protein kinase" evidence="11">
    <location>
        <begin position="186"/>
        <end position="443"/>
    </location>
</feature>
<evidence type="ECO:0000256" key="10">
    <source>
        <dbReference type="PROSITE-ProRule" id="PRU10141"/>
    </source>
</evidence>
<dbReference type="PROSITE" id="PS51757">
    <property type="entry name" value="TH1"/>
    <property type="match status" value="1"/>
</dbReference>
<dbReference type="GO" id="GO:0106310">
    <property type="term" value="F:protein serine kinase activity"/>
    <property type="evidence" value="ECO:0007669"/>
    <property type="project" value="RHEA"/>
</dbReference>
<evidence type="ECO:0000256" key="4">
    <source>
        <dbReference type="ARBA" id="ARBA00022679"/>
    </source>
</evidence>
<dbReference type="InterPro" id="IPR010926">
    <property type="entry name" value="Myosin_TH1"/>
</dbReference>
<keyword evidence="6 14" id="KW-0418">Kinase</keyword>
<evidence type="ECO:0000256" key="9">
    <source>
        <dbReference type="ARBA" id="ARBA00048679"/>
    </source>
</evidence>
<proteinExistence type="predicted"/>
<sequence>MADHLKLKDNPATLKLLSSFSAGNEVLVFSGYVDKINAYGKSQKRVLIITDRGLYNVDNSKCKRRIDLQSIAKIVRSATGYQFVLNVPEEYDYLYESSHMADICQIIATNYQVQGGQPLEVKVVDAKDLKPYVMTKKEAKKMNKDIESLRSSMAAMNTKGGEIDRARTNTVTHFSENKEQVELEDFDLLRVLGKGSFGKVMLVRYRKNGAVYAMKVLKKDSVIQRKQLEHTMTERQILQAVQHPFLVGLRYAFQTEAKLYLVLDYLNGGELFFHLKQAKRFSEDRARFYTCEILLAVGHLHSLGIVYRDMKPENLLLDAQGHIHVSDFGLAKQDITDNSSAKTFCGTPEYLAPEVLSGKGHGRAVDWWSLGTLLFEMLAGLPPFYDRNVSNMYKKILNDKLVFPPHFSATAQDLLARLLERNPERRLGSSPKDAEEIKAHAFFKDVKWDDVLNKRIPVPFVPTVRKEQDEPRTKDASNFSQSAEDVGNFDKTFTEEVVRDTMAEPLSNGPKEGNLFDGFTFVQESKLK</sequence>
<evidence type="ECO:0000259" key="13">
    <source>
        <dbReference type="PROSITE" id="PS51757"/>
    </source>
</evidence>
<keyword evidence="2 14" id="KW-0723">Serine/threonine-protein kinase</keyword>
<evidence type="ECO:0000259" key="12">
    <source>
        <dbReference type="PROSITE" id="PS51285"/>
    </source>
</evidence>
<dbReference type="PROSITE" id="PS00107">
    <property type="entry name" value="PROTEIN_KINASE_ATP"/>
    <property type="match status" value="1"/>
</dbReference>
<evidence type="ECO:0000256" key="7">
    <source>
        <dbReference type="ARBA" id="ARBA00022840"/>
    </source>
</evidence>
<evidence type="ECO:0000256" key="6">
    <source>
        <dbReference type="ARBA" id="ARBA00022777"/>
    </source>
</evidence>
<dbReference type="PROSITE" id="PS51285">
    <property type="entry name" value="AGC_KINASE_CTER"/>
    <property type="match status" value="1"/>
</dbReference>
<dbReference type="EMBL" id="DF236997">
    <property type="protein sequence ID" value="GAQ80193.1"/>
    <property type="molecule type" value="Genomic_DNA"/>
</dbReference>
<evidence type="ECO:0000313" key="14">
    <source>
        <dbReference type="EMBL" id="GAQ80193.1"/>
    </source>
</evidence>
<dbReference type="InterPro" id="IPR008271">
    <property type="entry name" value="Ser/Thr_kinase_AS"/>
</dbReference>
<keyword evidence="4" id="KW-0808">Transferase</keyword>
<dbReference type="InterPro" id="IPR017441">
    <property type="entry name" value="Protein_kinase_ATP_BS"/>
</dbReference>
<dbReference type="GO" id="GO:0005634">
    <property type="term" value="C:nucleus"/>
    <property type="evidence" value="ECO:0000318"/>
    <property type="project" value="GO_Central"/>
</dbReference>
<dbReference type="Gene3D" id="1.10.510.10">
    <property type="entry name" value="Transferase(Phosphotransferase) domain 1"/>
    <property type="match status" value="1"/>
</dbReference>